<organism evidence="1 2">
    <name type="scientific">Sphaerulina musiva (strain SO2202)</name>
    <name type="common">Poplar stem canker fungus</name>
    <name type="synonym">Septoria musiva</name>
    <dbReference type="NCBI Taxonomy" id="692275"/>
    <lineage>
        <taxon>Eukaryota</taxon>
        <taxon>Fungi</taxon>
        <taxon>Dikarya</taxon>
        <taxon>Ascomycota</taxon>
        <taxon>Pezizomycotina</taxon>
        <taxon>Dothideomycetes</taxon>
        <taxon>Dothideomycetidae</taxon>
        <taxon>Mycosphaerellales</taxon>
        <taxon>Mycosphaerellaceae</taxon>
        <taxon>Sphaerulina</taxon>
    </lineage>
</organism>
<dbReference type="AlphaFoldDB" id="N1QH09"/>
<evidence type="ECO:0000313" key="2">
    <source>
        <dbReference type="Proteomes" id="UP000016931"/>
    </source>
</evidence>
<dbReference type="Proteomes" id="UP000016931">
    <property type="component" value="Unassembled WGS sequence"/>
</dbReference>
<proteinExistence type="predicted"/>
<dbReference type="HOGENOM" id="CLU_1310784_0_0_1"/>
<name>N1QH09_SPHMS</name>
<keyword evidence="2" id="KW-1185">Reference proteome</keyword>
<protein>
    <submittedName>
        <fullName evidence="1">Uncharacterized protein</fullName>
    </submittedName>
</protein>
<dbReference type="RefSeq" id="XP_016757420.1">
    <property type="nucleotide sequence ID" value="XM_016901576.1"/>
</dbReference>
<gene>
    <name evidence="1" type="ORF">SEPMUDRAFT_120159</name>
</gene>
<dbReference type="GeneID" id="27898713"/>
<reference evidence="1 2" key="1">
    <citation type="journal article" date="2012" name="PLoS Pathog.">
        <title>Diverse lifestyles and strategies of plant pathogenesis encoded in the genomes of eighteen Dothideomycetes fungi.</title>
        <authorList>
            <person name="Ohm R.A."/>
            <person name="Feau N."/>
            <person name="Henrissat B."/>
            <person name="Schoch C.L."/>
            <person name="Horwitz B.A."/>
            <person name="Barry K.W."/>
            <person name="Condon B.J."/>
            <person name="Copeland A.C."/>
            <person name="Dhillon B."/>
            <person name="Glaser F."/>
            <person name="Hesse C.N."/>
            <person name="Kosti I."/>
            <person name="LaButti K."/>
            <person name="Lindquist E.A."/>
            <person name="Lucas S."/>
            <person name="Salamov A.A."/>
            <person name="Bradshaw R.E."/>
            <person name="Ciuffetti L."/>
            <person name="Hamelin R.C."/>
            <person name="Kema G.H.J."/>
            <person name="Lawrence C."/>
            <person name="Scott J.A."/>
            <person name="Spatafora J.W."/>
            <person name="Turgeon B.G."/>
            <person name="de Wit P.J.G.M."/>
            <person name="Zhong S."/>
            <person name="Goodwin S.B."/>
            <person name="Grigoriev I.V."/>
        </authorList>
    </citation>
    <scope>NUCLEOTIDE SEQUENCE [LARGE SCALE GENOMIC DNA]</scope>
    <source>
        <strain evidence="1 2">SO2202</strain>
    </source>
</reference>
<dbReference type="OrthoDB" id="10418753at2759"/>
<sequence>MQGPTVIPTPPKPPCLYRVTDSTSHTLPNHLSGDFDTGTQTGATWEDIISPLTLDRQLDGPDFHFHNVSEDDDNNDYESHLAKIFNSPLFVSTTTSAAWATSEHRRRLLKKRRRDVRTYKIDLHRFEWEYVELGKGIKFPILRSPGWECAVFSTDCATQGLNWWNHKRDSLEWFAVVCIPSKFIHLVEVNGVLLSSGSSSDTGNNVSWAG</sequence>
<evidence type="ECO:0000313" key="1">
    <source>
        <dbReference type="EMBL" id="EMF09299.1"/>
    </source>
</evidence>
<dbReference type="eggNOG" id="ENOG502R14K">
    <property type="taxonomic scope" value="Eukaryota"/>
</dbReference>
<accession>N1QH09</accession>
<dbReference type="EMBL" id="KB456269">
    <property type="protein sequence ID" value="EMF09299.1"/>
    <property type="molecule type" value="Genomic_DNA"/>
</dbReference>